<keyword evidence="3" id="KW-1185">Reference proteome</keyword>
<evidence type="ECO:0000256" key="1">
    <source>
        <dbReference type="SAM" id="Coils"/>
    </source>
</evidence>
<proteinExistence type="predicted"/>
<evidence type="ECO:0000313" key="2">
    <source>
        <dbReference type="EMBL" id="KAB1213096.1"/>
    </source>
</evidence>
<dbReference type="Proteomes" id="UP000516437">
    <property type="component" value="Chromosome 5"/>
</dbReference>
<accession>A0A6A1VMH4</accession>
<dbReference type="EMBL" id="RXIC02000023">
    <property type="protein sequence ID" value="KAB1213096.1"/>
    <property type="molecule type" value="Genomic_DNA"/>
</dbReference>
<comment type="caution">
    <text evidence="2">The sequence shown here is derived from an EMBL/GenBank/DDBJ whole genome shotgun (WGS) entry which is preliminary data.</text>
</comment>
<gene>
    <name evidence="2" type="ORF">CJ030_MR5G015916</name>
</gene>
<keyword evidence="1" id="KW-0175">Coiled coil</keyword>
<dbReference type="AlphaFoldDB" id="A0A6A1VMH4"/>
<reference evidence="2 3" key="1">
    <citation type="journal article" date="2019" name="Plant Biotechnol. J.">
        <title>The red bayberry genome and genetic basis of sex determination.</title>
        <authorList>
            <person name="Jia H.M."/>
            <person name="Jia H.J."/>
            <person name="Cai Q.L."/>
            <person name="Wang Y."/>
            <person name="Zhao H.B."/>
            <person name="Yang W.F."/>
            <person name="Wang G.Y."/>
            <person name="Li Y.H."/>
            <person name="Zhan D.L."/>
            <person name="Shen Y.T."/>
            <person name="Niu Q.F."/>
            <person name="Chang L."/>
            <person name="Qiu J."/>
            <person name="Zhao L."/>
            <person name="Xie H.B."/>
            <person name="Fu W.Y."/>
            <person name="Jin J."/>
            <person name="Li X.W."/>
            <person name="Jiao Y."/>
            <person name="Zhou C.C."/>
            <person name="Tu T."/>
            <person name="Chai C.Y."/>
            <person name="Gao J.L."/>
            <person name="Fan L.J."/>
            <person name="van de Weg E."/>
            <person name="Wang J.Y."/>
            <person name="Gao Z.S."/>
        </authorList>
    </citation>
    <scope>NUCLEOTIDE SEQUENCE [LARGE SCALE GENOMIC DNA]</scope>
    <source>
        <tissue evidence="2">Leaves</tissue>
    </source>
</reference>
<organism evidence="2 3">
    <name type="scientific">Morella rubra</name>
    <name type="common">Chinese bayberry</name>
    <dbReference type="NCBI Taxonomy" id="262757"/>
    <lineage>
        <taxon>Eukaryota</taxon>
        <taxon>Viridiplantae</taxon>
        <taxon>Streptophyta</taxon>
        <taxon>Embryophyta</taxon>
        <taxon>Tracheophyta</taxon>
        <taxon>Spermatophyta</taxon>
        <taxon>Magnoliopsida</taxon>
        <taxon>eudicotyledons</taxon>
        <taxon>Gunneridae</taxon>
        <taxon>Pentapetalae</taxon>
        <taxon>rosids</taxon>
        <taxon>fabids</taxon>
        <taxon>Fagales</taxon>
        <taxon>Myricaceae</taxon>
        <taxon>Morella</taxon>
    </lineage>
</organism>
<dbReference type="OrthoDB" id="5989141at2759"/>
<sequence length="222" mass="24741">MESSPIIIYVKDRAPEVQGVVQGVQFVFSADVIVDFLCCPWPETPCFLAVPLTDERRTLETHSTECPFTRAQCMLYWKEGALTRRFACRATAATEEAARPSTSASEASLKKGAPAVPSSWVSQLFANLDSRVSATVKAALQPLEGQVKSLEEEMKKLRTTFEGECTVMMLCNKSVVVHMVDVSEQFEEIKKTLDDFKTEANPRRILGDIPDDVATFRDAVRR</sequence>
<evidence type="ECO:0000313" key="3">
    <source>
        <dbReference type="Proteomes" id="UP000516437"/>
    </source>
</evidence>
<name>A0A6A1VMH4_9ROSI</name>
<feature type="coiled-coil region" evidence="1">
    <location>
        <begin position="140"/>
        <end position="199"/>
    </location>
</feature>
<protein>
    <submittedName>
        <fullName evidence="2">Uncharacterized protein</fullName>
    </submittedName>
</protein>